<dbReference type="Gene3D" id="3.30.2310.20">
    <property type="entry name" value="RelE-like"/>
    <property type="match status" value="1"/>
</dbReference>
<keyword evidence="1" id="KW-1277">Toxin-antitoxin system</keyword>
<accession>A0ABU1VVP8</accession>
<name>A0ABU1VVP8_9GAMM</name>
<proteinExistence type="predicted"/>
<keyword evidence="3" id="KW-1185">Reference proteome</keyword>
<sequence>MAKTPFFLRGHARADLVAIRKYTVETWGNDQWLSYKKILLQKLQSLANHPEMGIQLKDVAEHAYRFPLKDQVVYYLKRKSDVVIVGILSNSMAPEQHLLRQQDLIQD</sequence>
<dbReference type="RefSeq" id="WP_310274089.1">
    <property type="nucleotide sequence ID" value="NZ_JAVDWR010000001.1"/>
</dbReference>
<evidence type="ECO:0000256" key="1">
    <source>
        <dbReference type="ARBA" id="ARBA00022649"/>
    </source>
</evidence>
<evidence type="ECO:0000313" key="3">
    <source>
        <dbReference type="Proteomes" id="UP001257909"/>
    </source>
</evidence>
<dbReference type="InterPro" id="IPR035093">
    <property type="entry name" value="RelE/ParE_toxin_dom_sf"/>
</dbReference>
<protein>
    <submittedName>
        <fullName evidence="2">Toxin ParE1/3/4</fullName>
    </submittedName>
</protein>
<dbReference type="Pfam" id="PF05016">
    <property type="entry name" value="ParE_toxin"/>
    <property type="match status" value="1"/>
</dbReference>
<comment type="caution">
    <text evidence="2">The sequence shown here is derived from an EMBL/GenBank/DDBJ whole genome shotgun (WGS) entry which is preliminary data.</text>
</comment>
<dbReference type="EMBL" id="JAVDWR010000001">
    <property type="protein sequence ID" value="MDR7119508.1"/>
    <property type="molecule type" value="Genomic_DNA"/>
</dbReference>
<dbReference type="InterPro" id="IPR007712">
    <property type="entry name" value="RelE/ParE_toxin"/>
</dbReference>
<evidence type="ECO:0000313" key="2">
    <source>
        <dbReference type="EMBL" id="MDR7119508.1"/>
    </source>
</evidence>
<dbReference type="Proteomes" id="UP001257909">
    <property type="component" value="Unassembled WGS sequence"/>
</dbReference>
<reference evidence="2 3" key="1">
    <citation type="submission" date="2023-07" db="EMBL/GenBank/DDBJ databases">
        <title>Sorghum-associated microbial communities from plants grown in Nebraska, USA.</title>
        <authorList>
            <person name="Schachtman D."/>
        </authorList>
    </citation>
    <scope>NUCLEOTIDE SEQUENCE [LARGE SCALE GENOMIC DNA]</scope>
    <source>
        <strain evidence="2 3">4138</strain>
    </source>
</reference>
<organism evidence="2 3">
    <name type="scientific">Rheinheimera soli</name>
    <dbReference type="NCBI Taxonomy" id="443616"/>
    <lineage>
        <taxon>Bacteria</taxon>
        <taxon>Pseudomonadati</taxon>
        <taxon>Pseudomonadota</taxon>
        <taxon>Gammaproteobacteria</taxon>
        <taxon>Chromatiales</taxon>
        <taxon>Chromatiaceae</taxon>
        <taxon>Rheinheimera</taxon>
    </lineage>
</organism>
<gene>
    <name evidence="2" type="ORF">J2W69_000423</name>
</gene>